<name>A0AAD3TKE1_NEPGR</name>
<comment type="caution">
    <text evidence="1">The sequence shown here is derived from an EMBL/GenBank/DDBJ whole genome shotgun (WGS) entry which is preliminary data.</text>
</comment>
<keyword evidence="2" id="KW-1185">Reference proteome</keyword>
<sequence>MHQLHPFFWTQPNILTRHKLLTEAHMLENRRIVVLRQPKLYSCCCTSSPLHRGGRKSRQVILLPHWNLKHLKS</sequence>
<dbReference type="AlphaFoldDB" id="A0AAD3TKE1"/>
<dbReference type="Proteomes" id="UP001279734">
    <property type="component" value="Unassembled WGS sequence"/>
</dbReference>
<dbReference type="EMBL" id="BSYO01000040">
    <property type="protein sequence ID" value="GMH31550.1"/>
    <property type="molecule type" value="Genomic_DNA"/>
</dbReference>
<evidence type="ECO:0000313" key="2">
    <source>
        <dbReference type="Proteomes" id="UP001279734"/>
    </source>
</evidence>
<reference evidence="1" key="1">
    <citation type="submission" date="2023-05" db="EMBL/GenBank/DDBJ databases">
        <title>Nepenthes gracilis genome sequencing.</title>
        <authorList>
            <person name="Fukushima K."/>
        </authorList>
    </citation>
    <scope>NUCLEOTIDE SEQUENCE</scope>
    <source>
        <strain evidence="1">SING2019-196</strain>
    </source>
</reference>
<evidence type="ECO:0000313" key="1">
    <source>
        <dbReference type="EMBL" id="GMH31550.1"/>
    </source>
</evidence>
<organism evidence="1 2">
    <name type="scientific">Nepenthes gracilis</name>
    <name type="common">Slender pitcher plant</name>
    <dbReference type="NCBI Taxonomy" id="150966"/>
    <lineage>
        <taxon>Eukaryota</taxon>
        <taxon>Viridiplantae</taxon>
        <taxon>Streptophyta</taxon>
        <taxon>Embryophyta</taxon>
        <taxon>Tracheophyta</taxon>
        <taxon>Spermatophyta</taxon>
        <taxon>Magnoliopsida</taxon>
        <taxon>eudicotyledons</taxon>
        <taxon>Gunneridae</taxon>
        <taxon>Pentapetalae</taxon>
        <taxon>Caryophyllales</taxon>
        <taxon>Nepenthaceae</taxon>
        <taxon>Nepenthes</taxon>
    </lineage>
</organism>
<accession>A0AAD3TKE1</accession>
<gene>
    <name evidence="1" type="ORF">Nepgr_033394</name>
</gene>
<protein>
    <submittedName>
        <fullName evidence="1">Uncharacterized protein</fullName>
    </submittedName>
</protein>
<proteinExistence type="predicted"/>